<feature type="domain" description="Gfo/Idh/MocA-like oxidoreductase N-terminal" evidence="3">
    <location>
        <begin position="4"/>
        <end position="120"/>
    </location>
</feature>
<keyword evidence="6" id="KW-1185">Reference proteome</keyword>
<dbReference type="Gene3D" id="3.30.360.10">
    <property type="entry name" value="Dihydrodipicolinate Reductase, domain 2"/>
    <property type="match status" value="1"/>
</dbReference>
<evidence type="ECO:0000256" key="2">
    <source>
        <dbReference type="ARBA" id="ARBA00023002"/>
    </source>
</evidence>
<dbReference type="PANTHER" id="PTHR42840:SF3">
    <property type="entry name" value="BINDING ROSSMANN FOLD OXIDOREDUCTASE, PUTATIVE (AFU_ORTHOLOGUE AFUA_2G10240)-RELATED"/>
    <property type="match status" value="1"/>
</dbReference>
<dbReference type="eggNOG" id="COG0673">
    <property type="taxonomic scope" value="Bacteria"/>
</dbReference>
<dbReference type="RefSeq" id="WP_023606890.1">
    <property type="nucleotide sequence ID" value="NZ_AYSH01000020.1"/>
</dbReference>
<dbReference type="Pfam" id="PF22725">
    <property type="entry name" value="GFO_IDH_MocA_C3"/>
    <property type="match status" value="1"/>
</dbReference>
<accession>V6Q309</accession>
<dbReference type="InterPro" id="IPR000683">
    <property type="entry name" value="Gfo/Idh/MocA-like_OxRdtase_N"/>
</dbReference>
<dbReference type="GO" id="GO:0000166">
    <property type="term" value="F:nucleotide binding"/>
    <property type="evidence" value="ECO:0007669"/>
    <property type="project" value="InterPro"/>
</dbReference>
<keyword evidence="2" id="KW-0560">Oxidoreductase</keyword>
<evidence type="ECO:0000256" key="1">
    <source>
        <dbReference type="ARBA" id="ARBA00010928"/>
    </source>
</evidence>
<evidence type="ECO:0000313" key="5">
    <source>
        <dbReference type="EMBL" id="EST89137.1"/>
    </source>
</evidence>
<reference evidence="5 6" key="1">
    <citation type="journal article" date="2013" name="Genome Announc.">
        <title>High-Quality Draft Genome Sequence of Vagococcus lutrae Strain LBD1, Isolated from the Largemouth Bass Micropterus salmoides.</title>
        <authorList>
            <person name="Lebreton F."/>
            <person name="Valentino M.D."/>
            <person name="Duncan L.B."/>
            <person name="Zeng Q."/>
            <person name="Manson McGuire A."/>
            <person name="Earl A.M."/>
            <person name="Gilmore M.S."/>
        </authorList>
    </citation>
    <scope>NUCLEOTIDE SEQUENCE [LARGE SCALE GENOMIC DNA]</scope>
    <source>
        <strain evidence="5 6">LBD1</strain>
    </source>
</reference>
<dbReference type="GO" id="GO:0016491">
    <property type="term" value="F:oxidoreductase activity"/>
    <property type="evidence" value="ECO:0007669"/>
    <property type="project" value="UniProtKB-KW"/>
</dbReference>
<dbReference type="InterPro" id="IPR055170">
    <property type="entry name" value="GFO_IDH_MocA-like_dom"/>
</dbReference>
<dbReference type="PATRIC" id="fig|1408226.3.peg.1542"/>
<dbReference type="Proteomes" id="UP000018126">
    <property type="component" value="Unassembled WGS sequence"/>
</dbReference>
<evidence type="ECO:0000313" key="6">
    <source>
        <dbReference type="Proteomes" id="UP000018126"/>
    </source>
</evidence>
<dbReference type="SUPFAM" id="SSF55347">
    <property type="entry name" value="Glyceraldehyde-3-phosphate dehydrogenase-like, C-terminal domain"/>
    <property type="match status" value="1"/>
</dbReference>
<dbReference type="AlphaFoldDB" id="V6Q309"/>
<dbReference type="InterPro" id="IPR036291">
    <property type="entry name" value="NAD(P)-bd_dom_sf"/>
</dbReference>
<evidence type="ECO:0000259" key="3">
    <source>
        <dbReference type="Pfam" id="PF01408"/>
    </source>
</evidence>
<dbReference type="GO" id="GO:0005737">
    <property type="term" value="C:cytoplasm"/>
    <property type="evidence" value="ECO:0007669"/>
    <property type="project" value="TreeGrafter"/>
</dbReference>
<protein>
    <recommendedName>
        <fullName evidence="7">Myo-inositol 2-dehydrogenase</fullName>
    </recommendedName>
</protein>
<proteinExistence type="inferred from homology"/>
<comment type="similarity">
    <text evidence="1">Belongs to the Gfo/Idh/MocA family.</text>
</comment>
<feature type="domain" description="GFO/IDH/MocA-like oxidoreductase" evidence="4">
    <location>
        <begin position="132"/>
        <end position="258"/>
    </location>
</feature>
<comment type="caution">
    <text evidence="5">The sequence shown here is derived from an EMBL/GenBank/DDBJ whole genome shotgun (WGS) entry which is preliminary data.</text>
</comment>
<sequence length="339" mass="38052">MDIVNVGVIGLGRLGMAHTEKLVTIISDVNVKAVCALDIEQLDYAAKTFSVDTYTDYKKMIDQSGIDAVIIVSPTGFHPEMTRYALEAGKHVFCEKPLGLELDEVKEMAESIKEHDDLVFQLGFMRRFDQSYLRAKEIIDNKGIGEVIYIRAYGIDPISGLESFTKFATDNDSGGIFVDMCIHDIDLIRWYTQMEPTEVWSIGNNIAAPQLKEINEFETGVATLKFENNMIATLIGGRHAAHGNQVEMEIMGSNGWIRIAQEPKKDFLTLFTHNGIENNCLQSFAERFEQAFRDELNDFIQNVKNNEPSSISVDDGVRALLIAKACKESAEQNRLIKIN</sequence>
<dbReference type="PANTHER" id="PTHR42840">
    <property type="entry name" value="NAD(P)-BINDING ROSSMANN-FOLD SUPERFAMILY PROTEIN-RELATED"/>
    <property type="match status" value="1"/>
</dbReference>
<dbReference type="STRING" id="1408226.T233_01585"/>
<name>V6Q309_9ENTE</name>
<dbReference type="Pfam" id="PF01408">
    <property type="entry name" value="GFO_IDH_MocA"/>
    <property type="match status" value="1"/>
</dbReference>
<dbReference type="SUPFAM" id="SSF51735">
    <property type="entry name" value="NAD(P)-binding Rossmann-fold domains"/>
    <property type="match status" value="1"/>
</dbReference>
<dbReference type="Gene3D" id="3.40.50.720">
    <property type="entry name" value="NAD(P)-binding Rossmann-like Domain"/>
    <property type="match status" value="1"/>
</dbReference>
<evidence type="ECO:0008006" key="7">
    <source>
        <dbReference type="Google" id="ProtNLM"/>
    </source>
</evidence>
<evidence type="ECO:0000259" key="4">
    <source>
        <dbReference type="Pfam" id="PF22725"/>
    </source>
</evidence>
<dbReference type="EMBL" id="AYSH01000020">
    <property type="protein sequence ID" value="EST89137.1"/>
    <property type="molecule type" value="Genomic_DNA"/>
</dbReference>
<organism evidence="5 6">
    <name type="scientific">Vagococcus lutrae LBD1</name>
    <dbReference type="NCBI Taxonomy" id="1408226"/>
    <lineage>
        <taxon>Bacteria</taxon>
        <taxon>Bacillati</taxon>
        <taxon>Bacillota</taxon>
        <taxon>Bacilli</taxon>
        <taxon>Lactobacillales</taxon>
        <taxon>Enterococcaceae</taxon>
        <taxon>Vagococcus</taxon>
    </lineage>
</organism>
<dbReference type="GO" id="GO:0006740">
    <property type="term" value="P:NADPH regeneration"/>
    <property type="evidence" value="ECO:0007669"/>
    <property type="project" value="TreeGrafter"/>
</dbReference>
<gene>
    <name evidence="5" type="ORF">T233_01585</name>
</gene>